<feature type="transmembrane region" description="Helical" evidence="6">
    <location>
        <begin position="811"/>
        <end position="833"/>
    </location>
</feature>
<feature type="transmembrane region" description="Helical" evidence="6">
    <location>
        <begin position="772"/>
        <end position="796"/>
    </location>
</feature>
<reference evidence="8 9" key="1">
    <citation type="submission" date="2016-10" db="EMBL/GenBank/DDBJ databases">
        <authorList>
            <person name="de Groot N.N."/>
        </authorList>
    </citation>
    <scope>NUCLEOTIDE SEQUENCE [LARGE SCALE GENOMIC DNA]</scope>
    <source>
        <strain evidence="8 9">Nm146</strain>
    </source>
</reference>
<comment type="subcellular location">
    <subcellularLocation>
        <location evidence="1">Cell membrane</location>
        <topology evidence="1">Multi-pass membrane protein</topology>
    </subcellularLocation>
</comment>
<evidence type="ECO:0000313" key="9">
    <source>
        <dbReference type="Proteomes" id="UP000199561"/>
    </source>
</evidence>
<evidence type="ECO:0000256" key="6">
    <source>
        <dbReference type="SAM" id="Phobius"/>
    </source>
</evidence>
<feature type="transmembrane region" description="Helical" evidence="6">
    <location>
        <begin position="720"/>
        <end position="743"/>
    </location>
</feature>
<dbReference type="Pfam" id="PF02687">
    <property type="entry name" value="FtsX"/>
    <property type="match status" value="2"/>
</dbReference>
<keyword evidence="9" id="KW-1185">Reference proteome</keyword>
<accession>A0A1I4MUK2</accession>
<dbReference type="STRING" id="52442.SAMN05421880_105105"/>
<evidence type="ECO:0000313" key="8">
    <source>
        <dbReference type="EMBL" id="SFM06974.1"/>
    </source>
</evidence>
<keyword evidence="4 6" id="KW-1133">Transmembrane helix</keyword>
<feature type="transmembrane region" description="Helical" evidence="6">
    <location>
        <begin position="257"/>
        <end position="280"/>
    </location>
</feature>
<feature type="transmembrane region" description="Helical" evidence="6">
    <location>
        <begin position="357"/>
        <end position="379"/>
    </location>
</feature>
<dbReference type="AlphaFoldDB" id="A0A1I4MUK2"/>
<evidence type="ECO:0000256" key="5">
    <source>
        <dbReference type="ARBA" id="ARBA00023136"/>
    </source>
</evidence>
<feature type="transmembrane region" description="Helical" evidence="6">
    <location>
        <begin position="485"/>
        <end position="508"/>
    </location>
</feature>
<organism evidence="8 9">
    <name type="scientific">Nitrosomonas nitrosa</name>
    <dbReference type="NCBI Taxonomy" id="52442"/>
    <lineage>
        <taxon>Bacteria</taxon>
        <taxon>Pseudomonadati</taxon>
        <taxon>Pseudomonadota</taxon>
        <taxon>Betaproteobacteria</taxon>
        <taxon>Nitrosomonadales</taxon>
        <taxon>Nitrosomonadaceae</taxon>
        <taxon>Nitrosomonas</taxon>
    </lineage>
</organism>
<dbReference type="RefSeq" id="WP_090666775.1">
    <property type="nucleotide sequence ID" value="NZ_FOUF01000005.1"/>
</dbReference>
<dbReference type="EMBL" id="FOUF01000005">
    <property type="protein sequence ID" value="SFM06974.1"/>
    <property type="molecule type" value="Genomic_DNA"/>
</dbReference>
<feature type="transmembrane region" description="Helical" evidence="6">
    <location>
        <begin position="20"/>
        <end position="42"/>
    </location>
</feature>
<dbReference type="PANTHER" id="PTHR30287:SF2">
    <property type="entry name" value="BLL1001 PROTEIN"/>
    <property type="match status" value="1"/>
</dbReference>
<dbReference type="PANTHER" id="PTHR30287">
    <property type="entry name" value="MEMBRANE COMPONENT OF PREDICTED ABC SUPERFAMILY METABOLITE UPTAKE TRANSPORTER"/>
    <property type="match status" value="1"/>
</dbReference>
<dbReference type="GO" id="GO:0005886">
    <property type="term" value="C:plasma membrane"/>
    <property type="evidence" value="ECO:0007669"/>
    <property type="project" value="UniProtKB-SubCell"/>
</dbReference>
<evidence type="ECO:0000259" key="7">
    <source>
        <dbReference type="Pfam" id="PF02687"/>
    </source>
</evidence>
<gene>
    <name evidence="8" type="ORF">SAMN05421880_105105</name>
</gene>
<dbReference type="InterPro" id="IPR003838">
    <property type="entry name" value="ABC3_permease_C"/>
</dbReference>
<keyword evidence="3 6" id="KW-0812">Transmembrane</keyword>
<feature type="domain" description="ABC3 transporter permease C-terminal" evidence="7">
    <location>
        <begin position="724"/>
        <end position="840"/>
    </location>
</feature>
<protein>
    <submittedName>
        <fullName evidence="8">Putative ABC transport system permease protein</fullName>
    </submittedName>
</protein>
<dbReference type="InterPro" id="IPR038766">
    <property type="entry name" value="Membrane_comp_ABC_pdt"/>
</dbReference>
<evidence type="ECO:0000256" key="3">
    <source>
        <dbReference type="ARBA" id="ARBA00022692"/>
    </source>
</evidence>
<feature type="transmembrane region" description="Helical" evidence="6">
    <location>
        <begin position="432"/>
        <end position="454"/>
    </location>
</feature>
<evidence type="ECO:0000256" key="4">
    <source>
        <dbReference type="ARBA" id="ARBA00022989"/>
    </source>
</evidence>
<proteinExistence type="predicted"/>
<name>A0A1I4MUK2_9PROT</name>
<dbReference type="Proteomes" id="UP000199561">
    <property type="component" value="Unassembled WGS sequence"/>
</dbReference>
<sequence>MNRNLLFRWLTLGEWQAHRLQIVVSIIAIMLGIAMGFSIHLINTAAVSEFSAAVKSLSGQSDFQVRATQPTFDEMLYPKLAQHAGVAQASPILEIQAAIPGKADEIRNTTLKILGIDMLRAITVTPDLLGVPAEDRPFDMLMEDAIFLSPAAMEWLEVKEGDALPLRLGTKTVTLRVAGGLVRAHAGQRIAVMDIGAAQWHFDHVGVLSRIDLKLKQGISHEGFKAALERELSNHYLVIETADQEKRIHNMSRAYRINLNVLALVALFTGTFLVFSAQVLSTLRRRPQFALLRVLGLTRKQILWQILRESSLLGIVGSLLGLGFGYVLAATALRVFSGDLGGGFFPEIQPSVQFDPMAALLFFALGVGVTLLGSLMPAWEAARAHPAPALKSGSEEIALAGLRKPWPAYSCLVLAAILTQLPPVAELPVFGYFSVALLMIGGILWMPSLASLFFARLFNVFNRLSSGALAGLALARLANAPQQAAIALSGVLASFSLMVAMAIMVASFRISIEDWLTHILPADVYVRTEVRQDAVGFSPQEQQMIANAAGIERIDFIHSLQITLDPARPTVTLIARPIDLADPGNTLPMTDDVLASAELPSDAIPIWVSEAMVDLYGYQVGKRVTLPLSDEPQDYIVAGVWRDYGRQFGAIQMQLSDYQIITGELQVNEAALWLQPDMTPTRFITLMKALPFGETLTFWQPNEIRAISLKIFDRSFAVTYLLELIAVGVGLLGVAASFSAQALRRIKEFGMLRHIGVTRGQIYRMLALEGGLLAGFGIGIGFLLGSCISLILIFIVNPQSFHWTMQLHLPWQWLISMALAMLIAAALTALLAGRQAVSGNVVRAVKEDW</sequence>
<keyword evidence="2" id="KW-1003">Cell membrane</keyword>
<keyword evidence="5 6" id="KW-0472">Membrane</keyword>
<feature type="transmembrane region" description="Helical" evidence="6">
    <location>
        <begin position="312"/>
        <end position="336"/>
    </location>
</feature>
<feature type="domain" description="ABC3 transporter permease C-terminal" evidence="7">
    <location>
        <begin position="261"/>
        <end position="386"/>
    </location>
</feature>
<evidence type="ECO:0000256" key="2">
    <source>
        <dbReference type="ARBA" id="ARBA00022475"/>
    </source>
</evidence>
<evidence type="ECO:0000256" key="1">
    <source>
        <dbReference type="ARBA" id="ARBA00004651"/>
    </source>
</evidence>